<comment type="caution">
    <text evidence="3">The sequence shown here is derived from an EMBL/GenBank/DDBJ whole genome shotgun (WGS) entry which is preliminary data.</text>
</comment>
<dbReference type="SUPFAM" id="SSF51126">
    <property type="entry name" value="Pectin lyase-like"/>
    <property type="match status" value="1"/>
</dbReference>
<gene>
    <name evidence="3" type="ORF">ENSA7_58680</name>
</gene>
<feature type="region of interest" description="Disordered" evidence="1">
    <location>
        <begin position="40"/>
        <end position="104"/>
    </location>
</feature>
<evidence type="ECO:0000256" key="1">
    <source>
        <dbReference type="SAM" id="MobiDB-lite"/>
    </source>
</evidence>
<name>A0A2S9Y834_9BACT</name>
<dbReference type="EMBL" id="PVNL01000117">
    <property type="protein sequence ID" value="PRQ01263.1"/>
    <property type="molecule type" value="Genomic_DNA"/>
</dbReference>
<feature type="signal peptide" evidence="2">
    <location>
        <begin position="1"/>
        <end position="30"/>
    </location>
</feature>
<dbReference type="InterPro" id="IPR012334">
    <property type="entry name" value="Pectin_lyas_fold"/>
</dbReference>
<feature type="chain" id="PRO_5015559830" description="Right handed beta helix domain-containing protein" evidence="2">
    <location>
        <begin position="31"/>
        <end position="518"/>
    </location>
</feature>
<proteinExistence type="predicted"/>
<sequence length="518" mass="53967">MPTPTNFSRVRCGDALIVCLVSGVTGLAMLACTPGADDMASDATSFDTTSDDTSASNGDGDGDPGPGDGDGDPDPGDGDGDPGDGDGDPGDGDGDGDVPSVCDAVELPPRAGEQIVVSPGAAGMVMVGDSATTLRAVISGASEGDTILLEDGTYTFPEVGNGQYSGIYITTPNITVRSMSGNPDAVILDSAYRSHGGQSAVITIAAPGVALANLTVTRSIFHLVHFWTDGDDAIIHNVHLIDGGQQFIKSSSGDGLIDNVEISCSRFVMTAEGRDNVWGYGPQNGQTRCYTGGIDTHEATNWHIHDTHFEGIYCDATGVQRPAHGQHAADRDNMTYNGGLSEHAIHMWDSPSGGHVIERNRIINCARGIGLGFTTEVYGTQIVNNMVYSEHAGGGQHDVGISVERGVDMLLAHNTVYYSHPESYKDGIEYRWGSTANLAVHGNLTNRNIRSRDGAVASVTDNLTDADGSWFVDGDAGDLHLVDCMAAEAALLPEVPLDLDADSRIDPTSPGADACAGN</sequence>
<dbReference type="InterPro" id="IPR011050">
    <property type="entry name" value="Pectin_lyase_fold/virulence"/>
</dbReference>
<evidence type="ECO:0008006" key="5">
    <source>
        <dbReference type="Google" id="ProtNLM"/>
    </source>
</evidence>
<evidence type="ECO:0000256" key="2">
    <source>
        <dbReference type="SAM" id="SignalP"/>
    </source>
</evidence>
<feature type="compositionally biased region" description="Acidic residues" evidence="1">
    <location>
        <begin position="69"/>
        <end position="96"/>
    </location>
</feature>
<organism evidence="3 4">
    <name type="scientific">Enhygromyxa salina</name>
    <dbReference type="NCBI Taxonomy" id="215803"/>
    <lineage>
        <taxon>Bacteria</taxon>
        <taxon>Pseudomonadati</taxon>
        <taxon>Myxococcota</taxon>
        <taxon>Polyangia</taxon>
        <taxon>Nannocystales</taxon>
        <taxon>Nannocystaceae</taxon>
        <taxon>Enhygromyxa</taxon>
    </lineage>
</organism>
<dbReference type="Gene3D" id="2.160.20.10">
    <property type="entry name" value="Single-stranded right-handed beta-helix, Pectin lyase-like"/>
    <property type="match status" value="1"/>
</dbReference>
<dbReference type="AlphaFoldDB" id="A0A2S9Y834"/>
<evidence type="ECO:0000313" key="4">
    <source>
        <dbReference type="Proteomes" id="UP000238823"/>
    </source>
</evidence>
<dbReference type="OrthoDB" id="5490799at2"/>
<dbReference type="Proteomes" id="UP000238823">
    <property type="component" value="Unassembled WGS sequence"/>
</dbReference>
<evidence type="ECO:0000313" key="3">
    <source>
        <dbReference type="EMBL" id="PRQ01263.1"/>
    </source>
</evidence>
<keyword evidence="2" id="KW-0732">Signal</keyword>
<dbReference type="RefSeq" id="WP_146158262.1">
    <property type="nucleotide sequence ID" value="NZ_PVNL01000117.1"/>
</dbReference>
<protein>
    <recommendedName>
        <fullName evidence="5">Right handed beta helix domain-containing protein</fullName>
    </recommendedName>
</protein>
<accession>A0A2S9Y834</accession>
<reference evidence="3 4" key="1">
    <citation type="submission" date="2018-03" db="EMBL/GenBank/DDBJ databases">
        <title>Draft Genome Sequences of the Obligatory Marine Myxobacteria Enhygromyxa salina SWB007.</title>
        <authorList>
            <person name="Poehlein A."/>
            <person name="Moghaddam J.A."/>
            <person name="Harms H."/>
            <person name="Alanjari M."/>
            <person name="Koenig G.M."/>
            <person name="Daniel R."/>
            <person name="Schaeberle T.F."/>
        </authorList>
    </citation>
    <scope>NUCLEOTIDE SEQUENCE [LARGE SCALE GENOMIC DNA]</scope>
    <source>
        <strain evidence="3 4">SWB007</strain>
    </source>
</reference>
<feature type="compositionally biased region" description="Low complexity" evidence="1">
    <location>
        <begin position="40"/>
        <end position="58"/>
    </location>
</feature>